<dbReference type="AlphaFoldDB" id="A0A0A6P7T4"/>
<evidence type="ECO:0000313" key="3">
    <source>
        <dbReference type="Proteomes" id="UP000030428"/>
    </source>
</evidence>
<name>A0A0A6P7T4_9GAMM</name>
<dbReference type="InterPro" id="IPR029060">
    <property type="entry name" value="PIN-like_dom_sf"/>
</dbReference>
<sequence length="147" mass="17058">MIEASFVDANVLIYRRDSSEPVKQQKATAWIDFLWQSKQGHLSVQVLNEFYVIVTRKLKPGMDIEAARADVRALMMWQPIDTVVVEKAWIIQDRFLFSWWDSLIVAAAQVAQCRYLLTEDLQDGQELDSVIVVNPFIHTPQEIFQVF</sequence>
<comment type="caution">
    <text evidence="2">The sequence shown here is derived from an EMBL/GenBank/DDBJ whole genome shotgun (WGS) entry which is preliminary data.</text>
</comment>
<evidence type="ECO:0000259" key="1">
    <source>
        <dbReference type="Pfam" id="PF01850"/>
    </source>
</evidence>
<dbReference type="Proteomes" id="UP000030428">
    <property type="component" value="Unassembled WGS sequence"/>
</dbReference>
<dbReference type="EMBL" id="JSZA02000040">
    <property type="protein sequence ID" value="KHD06880.1"/>
    <property type="molecule type" value="Genomic_DNA"/>
</dbReference>
<reference evidence="2 3" key="1">
    <citation type="journal article" date="2016" name="Front. Microbiol.">
        <title>Single-Cell (Meta-)Genomics of a Dimorphic Candidatus Thiomargarita nelsonii Reveals Genomic Plasticity.</title>
        <authorList>
            <person name="Flood B.E."/>
            <person name="Fliss P."/>
            <person name="Jones D.S."/>
            <person name="Dick G.J."/>
            <person name="Jain S."/>
            <person name="Kaster A.K."/>
            <person name="Winkel M."/>
            <person name="Mussmann M."/>
            <person name="Bailey J."/>
        </authorList>
    </citation>
    <scope>NUCLEOTIDE SEQUENCE [LARGE SCALE GENOMIC DNA]</scope>
    <source>
        <strain evidence="2">Hydrate Ridge</strain>
    </source>
</reference>
<accession>A0A0A6P7T4</accession>
<dbReference type="InterPro" id="IPR002716">
    <property type="entry name" value="PIN_dom"/>
</dbReference>
<gene>
    <name evidence="2" type="ORF">PN36_12790</name>
</gene>
<dbReference type="CDD" id="cd18692">
    <property type="entry name" value="PIN_VapC-like"/>
    <property type="match status" value="1"/>
</dbReference>
<dbReference type="Pfam" id="PF01850">
    <property type="entry name" value="PIN"/>
    <property type="match status" value="1"/>
</dbReference>
<evidence type="ECO:0000313" key="2">
    <source>
        <dbReference type="EMBL" id="KHD06880.1"/>
    </source>
</evidence>
<proteinExistence type="predicted"/>
<protein>
    <submittedName>
        <fullName evidence="2">Twitching motility protein PilT</fullName>
    </submittedName>
</protein>
<keyword evidence="3" id="KW-1185">Reference proteome</keyword>
<organism evidence="2 3">
    <name type="scientific">Candidatus Thiomargarita nelsonii</name>
    <dbReference type="NCBI Taxonomy" id="1003181"/>
    <lineage>
        <taxon>Bacteria</taxon>
        <taxon>Pseudomonadati</taxon>
        <taxon>Pseudomonadota</taxon>
        <taxon>Gammaproteobacteria</taxon>
        <taxon>Thiotrichales</taxon>
        <taxon>Thiotrichaceae</taxon>
        <taxon>Thiomargarita</taxon>
    </lineage>
</organism>
<dbReference type="SUPFAM" id="SSF88723">
    <property type="entry name" value="PIN domain-like"/>
    <property type="match status" value="1"/>
</dbReference>
<feature type="domain" description="PIN" evidence="1">
    <location>
        <begin position="6"/>
        <end position="120"/>
    </location>
</feature>
<dbReference type="Gene3D" id="3.40.50.1010">
    <property type="entry name" value="5'-nuclease"/>
    <property type="match status" value="1"/>
</dbReference>